<protein>
    <submittedName>
        <fullName evidence="2">Uncharacterized protein</fullName>
    </submittedName>
</protein>
<evidence type="ECO:0000256" key="1">
    <source>
        <dbReference type="SAM" id="MobiDB-lite"/>
    </source>
</evidence>
<sequence length="25" mass="2926">MTTQSGKPKHVKPSNKNQQDEEEER</sequence>
<proteinExistence type="predicted"/>
<reference evidence="2" key="1">
    <citation type="submission" date="2021-02" db="EMBL/GenBank/DDBJ databases">
        <authorList>
            <person name="Nowell W R."/>
        </authorList>
    </citation>
    <scope>NUCLEOTIDE SEQUENCE</scope>
</reference>
<evidence type="ECO:0000313" key="2">
    <source>
        <dbReference type="EMBL" id="CAF5051609.1"/>
    </source>
</evidence>
<organism evidence="2 3">
    <name type="scientific">Rotaria magnacalcarata</name>
    <dbReference type="NCBI Taxonomy" id="392030"/>
    <lineage>
        <taxon>Eukaryota</taxon>
        <taxon>Metazoa</taxon>
        <taxon>Spiralia</taxon>
        <taxon>Gnathifera</taxon>
        <taxon>Rotifera</taxon>
        <taxon>Eurotatoria</taxon>
        <taxon>Bdelloidea</taxon>
        <taxon>Philodinida</taxon>
        <taxon>Philodinidae</taxon>
        <taxon>Rotaria</taxon>
    </lineage>
</organism>
<dbReference type="EMBL" id="CAJOBJ010229507">
    <property type="protein sequence ID" value="CAF5051609.1"/>
    <property type="molecule type" value="Genomic_DNA"/>
</dbReference>
<feature type="non-terminal residue" evidence="2">
    <location>
        <position position="25"/>
    </location>
</feature>
<name>A0A8S3E8K0_9BILA</name>
<evidence type="ECO:0000313" key="3">
    <source>
        <dbReference type="Proteomes" id="UP000681720"/>
    </source>
</evidence>
<dbReference type="Proteomes" id="UP000681720">
    <property type="component" value="Unassembled WGS sequence"/>
</dbReference>
<accession>A0A8S3E8K0</accession>
<gene>
    <name evidence="2" type="ORF">GIL414_LOCUS59996</name>
</gene>
<comment type="caution">
    <text evidence="2">The sequence shown here is derived from an EMBL/GenBank/DDBJ whole genome shotgun (WGS) entry which is preliminary data.</text>
</comment>
<feature type="region of interest" description="Disordered" evidence="1">
    <location>
        <begin position="1"/>
        <end position="25"/>
    </location>
</feature>
<dbReference type="AlphaFoldDB" id="A0A8S3E8K0"/>